<evidence type="ECO:0000313" key="13">
    <source>
        <dbReference type="EMBL" id="MEX5285505.1"/>
    </source>
</evidence>
<dbReference type="Gene3D" id="2.10.230.10">
    <property type="entry name" value="Heat shock protein DnaJ, cysteine-rich domain"/>
    <property type="match status" value="1"/>
</dbReference>
<dbReference type="SUPFAM" id="SSF57938">
    <property type="entry name" value="DnaJ/Hsp40 cysteine-rich domain"/>
    <property type="match status" value="1"/>
</dbReference>
<dbReference type="InterPro" id="IPR008971">
    <property type="entry name" value="HSP40/DnaJ_pept-bd"/>
</dbReference>
<dbReference type="SMART" id="SM00271">
    <property type="entry name" value="DnaJ"/>
    <property type="match status" value="1"/>
</dbReference>
<dbReference type="CDD" id="cd10719">
    <property type="entry name" value="DnaJ_zf"/>
    <property type="match status" value="1"/>
</dbReference>
<organism evidence="13 14">
    <name type="scientific">Selenomonas sputigena</name>
    <dbReference type="NCBI Taxonomy" id="69823"/>
    <lineage>
        <taxon>Bacteria</taxon>
        <taxon>Bacillati</taxon>
        <taxon>Bacillota</taxon>
        <taxon>Negativicutes</taxon>
        <taxon>Selenomonadales</taxon>
        <taxon>Selenomonadaceae</taxon>
        <taxon>Selenomonas</taxon>
    </lineage>
</organism>
<dbReference type="InterPro" id="IPR018253">
    <property type="entry name" value="DnaJ_domain_CS"/>
</dbReference>
<evidence type="ECO:0000256" key="4">
    <source>
        <dbReference type="ARBA" id="ARBA00022737"/>
    </source>
</evidence>
<dbReference type="InterPro" id="IPR001623">
    <property type="entry name" value="DnaJ_domain"/>
</dbReference>
<dbReference type="InterPro" id="IPR002939">
    <property type="entry name" value="DnaJ_C"/>
</dbReference>
<dbReference type="InterPro" id="IPR036410">
    <property type="entry name" value="HSP_DnaJ_Cys-rich_dom_sf"/>
</dbReference>
<dbReference type="InterPro" id="IPR001305">
    <property type="entry name" value="HSP_DnaJ_Cys-rich_dom"/>
</dbReference>
<dbReference type="HAMAP" id="MF_01152">
    <property type="entry name" value="DnaJ"/>
    <property type="match status" value="1"/>
</dbReference>
<evidence type="ECO:0000256" key="9">
    <source>
        <dbReference type="HAMAP-Rule" id="MF_01152"/>
    </source>
</evidence>
<keyword evidence="1 9" id="KW-0963">Cytoplasm</keyword>
<keyword evidence="4 9" id="KW-0677">Repeat</keyword>
<keyword evidence="13" id="KW-0560">Oxidoreductase</keyword>
<dbReference type="Pfam" id="PF01556">
    <property type="entry name" value="DnaJ_C"/>
    <property type="match status" value="1"/>
</dbReference>
<comment type="function">
    <text evidence="9">Participates actively in the response to hyperosmotic and heat shock by preventing the aggregation of stress-denatured proteins and by disaggregating proteins, also in an autonomous, DnaK-independent fashion. Unfolded proteins bind initially to DnaJ; upon interaction with the DnaJ-bound protein, DnaK hydrolyzes its bound ATP, resulting in the formation of a stable complex. GrpE releases ADP from DnaK; ATP binding to DnaK triggers the release of the substrate protein, thus completing the reaction cycle. Several rounds of ATP-dependent interactions between DnaJ, DnaK and GrpE are required for fully efficient folding. Also involved, together with DnaK and GrpE, in the DNA replication of plasmids through activation of initiation proteins.</text>
</comment>
<feature type="repeat" description="CXXCXGXG motif" evidence="9">
    <location>
        <begin position="218"/>
        <end position="225"/>
    </location>
</feature>
<evidence type="ECO:0000256" key="1">
    <source>
        <dbReference type="ARBA" id="ARBA00022490"/>
    </source>
</evidence>
<feature type="binding site" evidence="9">
    <location>
        <position position="207"/>
    </location>
    <ligand>
        <name>Zn(2+)</name>
        <dbReference type="ChEBI" id="CHEBI:29105"/>
        <label>2</label>
    </ligand>
</feature>
<dbReference type="PROSITE" id="PS50076">
    <property type="entry name" value="DNAJ_2"/>
    <property type="match status" value="1"/>
</dbReference>
<dbReference type="GO" id="GO:0016491">
    <property type="term" value="F:oxidoreductase activity"/>
    <property type="evidence" value="ECO:0007669"/>
    <property type="project" value="UniProtKB-KW"/>
</dbReference>
<evidence type="ECO:0000256" key="7">
    <source>
        <dbReference type="ARBA" id="ARBA00023016"/>
    </source>
</evidence>
<dbReference type="RefSeq" id="WP_368847232.1">
    <property type="nucleotide sequence ID" value="NZ_CP194411.1"/>
</dbReference>
<comment type="cofactor">
    <cofactor evidence="9">
        <name>Zn(2+)</name>
        <dbReference type="ChEBI" id="CHEBI:29105"/>
    </cofactor>
    <text evidence="9">Binds 2 Zn(2+) ions per monomer.</text>
</comment>
<dbReference type="Pfam" id="PF00684">
    <property type="entry name" value="DnaJ_CXXCXGXG"/>
    <property type="match status" value="1"/>
</dbReference>
<evidence type="ECO:0000259" key="11">
    <source>
        <dbReference type="PROSITE" id="PS50076"/>
    </source>
</evidence>
<keyword evidence="7 9" id="KW-0346">Stress response</keyword>
<dbReference type="Gene3D" id="2.60.260.20">
    <property type="entry name" value="Urease metallochaperone UreE, N-terminal domain"/>
    <property type="match status" value="2"/>
</dbReference>
<feature type="binding site" evidence="9">
    <location>
        <position position="204"/>
    </location>
    <ligand>
        <name>Zn(2+)</name>
        <dbReference type="ChEBI" id="CHEBI:29105"/>
        <label>2</label>
    </ligand>
</feature>
<feature type="binding site" evidence="9">
    <location>
        <position position="164"/>
    </location>
    <ligand>
        <name>Zn(2+)</name>
        <dbReference type="ChEBI" id="CHEBI:29105"/>
        <label>1</label>
    </ligand>
</feature>
<evidence type="ECO:0000256" key="2">
    <source>
        <dbReference type="ARBA" id="ARBA00022705"/>
    </source>
</evidence>
<dbReference type="PROSITE" id="PS51188">
    <property type="entry name" value="ZF_CR"/>
    <property type="match status" value="1"/>
</dbReference>
<feature type="zinc finger region" description="CR-type" evidence="10">
    <location>
        <begin position="148"/>
        <end position="230"/>
    </location>
</feature>
<protein>
    <recommendedName>
        <fullName evidence="9">Chaperone protein DnaJ</fullName>
    </recommendedName>
</protein>
<comment type="caution">
    <text evidence="13">The sequence shown here is derived from an EMBL/GenBank/DDBJ whole genome shotgun (WGS) entry which is preliminary data.</text>
</comment>
<feature type="binding site" evidence="9">
    <location>
        <position position="221"/>
    </location>
    <ligand>
        <name>Zn(2+)</name>
        <dbReference type="ChEBI" id="CHEBI:29105"/>
        <label>1</label>
    </ligand>
</feature>
<dbReference type="SUPFAM" id="SSF46565">
    <property type="entry name" value="Chaperone J-domain"/>
    <property type="match status" value="1"/>
</dbReference>
<dbReference type="CDD" id="cd06257">
    <property type="entry name" value="DnaJ"/>
    <property type="match status" value="1"/>
</dbReference>
<keyword evidence="8 9" id="KW-0143">Chaperone</keyword>
<keyword evidence="14" id="KW-1185">Reference proteome</keyword>
<gene>
    <name evidence="9 13" type="primary">dnaJ</name>
    <name evidence="13" type="ORF">QCO44_07630</name>
</gene>
<dbReference type="PANTHER" id="PTHR43096:SF48">
    <property type="entry name" value="CHAPERONE PROTEIN DNAJ"/>
    <property type="match status" value="1"/>
</dbReference>
<dbReference type="PROSITE" id="PS00636">
    <property type="entry name" value="DNAJ_1"/>
    <property type="match status" value="1"/>
</dbReference>
<evidence type="ECO:0000256" key="6">
    <source>
        <dbReference type="ARBA" id="ARBA00022833"/>
    </source>
</evidence>
<dbReference type="Pfam" id="PF00226">
    <property type="entry name" value="DnaJ"/>
    <property type="match status" value="1"/>
</dbReference>
<dbReference type="EMBL" id="JARVLH010000004">
    <property type="protein sequence ID" value="MEX5285505.1"/>
    <property type="molecule type" value="Genomic_DNA"/>
</dbReference>
<keyword evidence="2 9" id="KW-0235">DNA replication</keyword>
<feature type="binding site" evidence="9">
    <location>
        <position position="161"/>
    </location>
    <ligand>
        <name>Zn(2+)</name>
        <dbReference type="ChEBI" id="CHEBI:29105"/>
        <label>1</label>
    </ligand>
</feature>
<keyword evidence="6 9" id="KW-0862">Zinc</keyword>
<dbReference type="CDD" id="cd10747">
    <property type="entry name" value="DnaJ_C"/>
    <property type="match status" value="1"/>
</dbReference>
<dbReference type="SUPFAM" id="SSF49493">
    <property type="entry name" value="HSP40/DnaJ peptide-binding domain"/>
    <property type="match status" value="2"/>
</dbReference>
<proteinExistence type="inferred from homology"/>
<comment type="domain">
    <text evidence="9">The J domain is necessary and sufficient to stimulate DnaK ATPase activity. Zinc center 1 plays an important role in the autonomous, DnaK-independent chaperone activity of DnaJ. Zinc center 2 is essential for interaction with DnaK and for DnaJ activity.</text>
</comment>
<keyword evidence="3 9" id="KW-0479">Metal-binding</keyword>
<feature type="binding site" evidence="9">
    <location>
        <position position="181"/>
    </location>
    <ligand>
        <name>Zn(2+)</name>
        <dbReference type="ChEBI" id="CHEBI:29105"/>
        <label>2</label>
    </ligand>
</feature>
<feature type="binding site" evidence="9">
    <location>
        <position position="218"/>
    </location>
    <ligand>
        <name>Zn(2+)</name>
        <dbReference type="ChEBI" id="CHEBI:29105"/>
        <label>1</label>
    </ligand>
</feature>
<dbReference type="PRINTS" id="PR00625">
    <property type="entry name" value="JDOMAIN"/>
</dbReference>
<feature type="domain" description="J" evidence="11">
    <location>
        <begin position="6"/>
        <end position="72"/>
    </location>
</feature>
<evidence type="ECO:0000256" key="10">
    <source>
        <dbReference type="PROSITE-ProRule" id="PRU00546"/>
    </source>
</evidence>
<dbReference type="InterPro" id="IPR036869">
    <property type="entry name" value="J_dom_sf"/>
</dbReference>
<evidence type="ECO:0000259" key="12">
    <source>
        <dbReference type="PROSITE" id="PS51188"/>
    </source>
</evidence>
<keyword evidence="5 9" id="KW-0863">Zinc-finger</keyword>
<dbReference type="NCBIfam" id="NF008035">
    <property type="entry name" value="PRK10767.1"/>
    <property type="match status" value="1"/>
</dbReference>
<evidence type="ECO:0000313" key="14">
    <source>
        <dbReference type="Proteomes" id="UP001559623"/>
    </source>
</evidence>
<comment type="similarity">
    <text evidence="9">Belongs to the DnaJ family.</text>
</comment>
<feature type="repeat" description="CXXCXGXG motif" evidence="9">
    <location>
        <begin position="178"/>
        <end position="185"/>
    </location>
</feature>
<sequence>MSEKRDYYEVLGLQKGASEADIKKAFKKMARKYHPDLNRDKPQEAAEKFKEVNEAYQVLSDPQKKATYDQFGHAAFEGGGAGAGGGGFGGFGGFGGGGFSGFGGGDMGDIFDMFFGGGRGGGRRPAGPETGDDLRYDLELTFEEAAFGKEVELSIPRTENCDACHGTGAAEGTKPETCPECHGTGQVQQAQRTPLGNFMTSRPCSRCGGTGQVVKNPCKKCGGSGHRRTNSKVKVKIPAGIDQGQRVRIPGAGEAGRRGGASGDLYVYIYVREHKLFRRSGADVISEVPISFVQAALGDTVAVPTIDGKADLKVPAGIQSGTVLRMRGKGIPHLRGSGRGDQHVRIKVLTPQRLTAKQKEALKAFGDLCGESVNPEQQTFTDTLKKFFKG</sequence>
<dbReference type="Proteomes" id="UP001559623">
    <property type="component" value="Unassembled WGS sequence"/>
</dbReference>
<dbReference type="NCBIfam" id="TIGR02349">
    <property type="entry name" value="DnaJ_bact"/>
    <property type="match status" value="1"/>
</dbReference>
<evidence type="ECO:0000256" key="8">
    <source>
        <dbReference type="ARBA" id="ARBA00023186"/>
    </source>
</evidence>
<name>A0ABV3X6R7_9FIRM</name>
<feature type="domain" description="CR-type" evidence="12">
    <location>
        <begin position="148"/>
        <end position="230"/>
    </location>
</feature>
<comment type="subunit">
    <text evidence="9">Homodimer.</text>
</comment>
<feature type="repeat" description="CXXCXGXG motif" evidence="9">
    <location>
        <begin position="161"/>
        <end position="168"/>
    </location>
</feature>
<feature type="binding site" evidence="9">
    <location>
        <position position="178"/>
    </location>
    <ligand>
        <name>Zn(2+)</name>
        <dbReference type="ChEBI" id="CHEBI:29105"/>
        <label>2</label>
    </ligand>
</feature>
<dbReference type="InterPro" id="IPR012724">
    <property type="entry name" value="DnaJ"/>
</dbReference>
<evidence type="ECO:0000256" key="5">
    <source>
        <dbReference type="ARBA" id="ARBA00022771"/>
    </source>
</evidence>
<dbReference type="Gene3D" id="1.10.287.110">
    <property type="entry name" value="DnaJ domain"/>
    <property type="match status" value="1"/>
</dbReference>
<feature type="repeat" description="CXXCXGXG motif" evidence="9">
    <location>
        <begin position="204"/>
        <end position="211"/>
    </location>
</feature>
<reference evidence="13 14" key="1">
    <citation type="submission" date="2023-04" db="EMBL/GenBank/DDBJ databases">
        <title>Genome Sequence of Selenomonas sputigena ATCC 33150.</title>
        <authorList>
            <person name="Miller D.P."/>
            <person name="Anvari S."/>
            <person name="Polson S.W."/>
            <person name="Macdonald M."/>
            <person name="Mcdowell J.V."/>
        </authorList>
    </citation>
    <scope>NUCLEOTIDE SEQUENCE [LARGE SCALE GENOMIC DNA]</scope>
    <source>
        <strain evidence="13 14">ATCC 33150</strain>
    </source>
</reference>
<evidence type="ECO:0000256" key="3">
    <source>
        <dbReference type="ARBA" id="ARBA00022723"/>
    </source>
</evidence>
<comment type="subcellular location">
    <subcellularLocation>
        <location evidence="9">Cytoplasm</location>
    </subcellularLocation>
</comment>
<accession>A0ABV3X6R7</accession>
<dbReference type="PANTHER" id="PTHR43096">
    <property type="entry name" value="DNAJ HOMOLOG 1, MITOCHONDRIAL-RELATED"/>
    <property type="match status" value="1"/>
</dbReference>